<dbReference type="Pfam" id="PF24035">
    <property type="entry name" value="DUF7344"/>
    <property type="match status" value="1"/>
</dbReference>
<dbReference type="InterPro" id="IPR055768">
    <property type="entry name" value="DUF7344"/>
</dbReference>
<dbReference type="SUPFAM" id="SSF46785">
    <property type="entry name" value="Winged helix' DNA-binding domain"/>
    <property type="match status" value="1"/>
</dbReference>
<feature type="domain" description="DUF7344" evidence="2">
    <location>
        <begin position="27"/>
        <end position="96"/>
    </location>
</feature>
<evidence type="ECO:0000256" key="1">
    <source>
        <dbReference type="SAM" id="MobiDB-lite"/>
    </source>
</evidence>
<organism evidence="3 4">
    <name type="scientific">Natronorubrum halalkaliphilum</name>
    <dbReference type="NCBI Taxonomy" id="2691917"/>
    <lineage>
        <taxon>Archaea</taxon>
        <taxon>Methanobacteriati</taxon>
        <taxon>Methanobacteriota</taxon>
        <taxon>Stenosarchaea group</taxon>
        <taxon>Halobacteria</taxon>
        <taxon>Halobacteriales</taxon>
        <taxon>Natrialbaceae</taxon>
        <taxon>Natronorubrum</taxon>
    </lineage>
</organism>
<gene>
    <name evidence="3" type="ORF">GS429_03420</name>
</gene>
<dbReference type="OrthoDB" id="241828at2157"/>
<dbReference type="InterPro" id="IPR036390">
    <property type="entry name" value="WH_DNA-bd_sf"/>
</dbReference>
<keyword evidence="4" id="KW-1185">Reference proteome</keyword>
<feature type="compositionally biased region" description="Polar residues" evidence="1">
    <location>
        <begin position="1"/>
        <end position="10"/>
    </location>
</feature>
<evidence type="ECO:0000259" key="2">
    <source>
        <dbReference type="Pfam" id="PF24035"/>
    </source>
</evidence>
<dbReference type="RefSeq" id="WP_160062734.1">
    <property type="nucleotide sequence ID" value="NZ_WUYX01000015.1"/>
</dbReference>
<accession>A0A6B0VJX9</accession>
<dbReference type="EMBL" id="WUYX01000015">
    <property type="protein sequence ID" value="MXV61122.1"/>
    <property type="molecule type" value="Genomic_DNA"/>
</dbReference>
<dbReference type="InterPro" id="IPR036388">
    <property type="entry name" value="WH-like_DNA-bd_sf"/>
</dbReference>
<evidence type="ECO:0000313" key="3">
    <source>
        <dbReference type="EMBL" id="MXV61122.1"/>
    </source>
</evidence>
<name>A0A6B0VJX9_9EURY</name>
<dbReference type="Gene3D" id="1.10.10.10">
    <property type="entry name" value="Winged helix-like DNA-binding domain superfamily/Winged helix DNA-binding domain"/>
    <property type="match status" value="1"/>
</dbReference>
<dbReference type="AlphaFoldDB" id="A0A6B0VJX9"/>
<reference evidence="3 4" key="1">
    <citation type="submission" date="2020-01" db="EMBL/GenBank/DDBJ databases">
        <title>Natronorubrum sp. JWXQ-INN 674 isolated from Inner Mongolia Autonomous Region of China.</title>
        <authorList>
            <person name="Xue Q."/>
        </authorList>
    </citation>
    <scope>NUCLEOTIDE SEQUENCE [LARGE SCALE GENOMIC DNA]</scope>
    <source>
        <strain evidence="3 4">JWXQ-INN-674</strain>
    </source>
</reference>
<comment type="caution">
    <text evidence="3">The sequence shown here is derived from an EMBL/GenBank/DDBJ whole genome shotgun (WGS) entry which is preliminary data.</text>
</comment>
<evidence type="ECO:0000313" key="4">
    <source>
        <dbReference type="Proteomes" id="UP000434101"/>
    </source>
</evidence>
<proteinExistence type="predicted"/>
<protein>
    <recommendedName>
        <fullName evidence="2">DUF7344 domain-containing protein</fullName>
    </recommendedName>
</protein>
<sequence length="118" mass="13538">MSDVKCNSSSQEEKEGAQSPSDLDTVFDILSDRQRRVLLQHLETDEPTTIDELVDEMSAHIEADPPQISIALHQKHLPKMAETELLDYDPRSETVRYYGHRFLDEVLDYTASEDLCDE</sequence>
<feature type="region of interest" description="Disordered" evidence="1">
    <location>
        <begin position="1"/>
        <end position="24"/>
    </location>
</feature>
<dbReference type="Proteomes" id="UP000434101">
    <property type="component" value="Unassembled WGS sequence"/>
</dbReference>